<dbReference type="AlphaFoldDB" id="U6KP89"/>
<accession>U6KP89</accession>
<evidence type="ECO:0000256" key="2">
    <source>
        <dbReference type="SAM" id="Phobius"/>
    </source>
</evidence>
<dbReference type="VEuPathDB" id="ToxoDB:ETH2_1565600"/>
<dbReference type="GeneID" id="25253987"/>
<feature type="transmembrane region" description="Helical" evidence="2">
    <location>
        <begin position="242"/>
        <end position="265"/>
    </location>
</feature>
<evidence type="ECO:0000313" key="4">
    <source>
        <dbReference type="Proteomes" id="UP000030747"/>
    </source>
</evidence>
<feature type="transmembrane region" description="Helical" evidence="2">
    <location>
        <begin position="210"/>
        <end position="236"/>
    </location>
</feature>
<feature type="region of interest" description="Disordered" evidence="1">
    <location>
        <begin position="276"/>
        <end position="328"/>
    </location>
</feature>
<feature type="region of interest" description="Disordered" evidence="1">
    <location>
        <begin position="1"/>
        <end position="74"/>
    </location>
</feature>
<dbReference type="Proteomes" id="UP000030747">
    <property type="component" value="Unassembled WGS sequence"/>
</dbReference>
<evidence type="ECO:0000256" key="1">
    <source>
        <dbReference type="SAM" id="MobiDB-lite"/>
    </source>
</evidence>
<feature type="compositionally biased region" description="Pro residues" evidence="1">
    <location>
        <begin position="276"/>
        <end position="296"/>
    </location>
</feature>
<evidence type="ECO:0000313" key="3">
    <source>
        <dbReference type="EMBL" id="CDJ39907.1"/>
    </source>
</evidence>
<keyword evidence="2" id="KW-0472">Membrane</keyword>
<keyword evidence="2" id="KW-0812">Transmembrane</keyword>
<organism evidence="3 4">
    <name type="scientific">Eimeria tenella</name>
    <name type="common">Coccidian parasite</name>
    <dbReference type="NCBI Taxonomy" id="5802"/>
    <lineage>
        <taxon>Eukaryota</taxon>
        <taxon>Sar</taxon>
        <taxon>Alveolata</taxon>
        <taxon>Apicomplexa</taxon>
        <taxon>Conoidasida</taxon>
        <taxon>Coccidia</taxon>
        <taxon>Eucoccidiorida</taxon>
        <taxon>Eimeriorina</taxon>
        <taxon>Eimeriidae</taxon>
        <taxon>Eimeria</taxon>
    </lineage>
</organism>
<proteinExistence type="predicted"/>
<sequence>MEHTEDSQRGTPLLGGPLREVEGPHITSAVAQPSSALSSRHSSCPTEPEAGATGGGGPQAALQRSASASSGGTAVTGYPLESPLLADAGGHIRSCFICLEGPRKGRRGAPPKLLHPCCSQCYAVVHEKCWTAYRRRQRLAAFRARLLGHRAPDTSRCSICRTGRGALPPDVCPQGPPQPVGEGATDLQEQLLASLARLLMDDDGPPAHPFCSGFCVCFNAVVFVSFFVVGFLLVAFAELKGVTVFLLSLFLYYHFILFQLIFLAIRQRREALSALPPSPQAFPNDSPPPPADPANPPGGSSATSGGENHSTSSSSSGSPGVPLGDAVGGLSTTEVTERGISNEAGSGYSHWLSFLWRRGTRGRDALNANIAAPFLSGAALVVEMRMMRTETLPA</sequence>
<name>U6KP89_EIMTE</name>
<keyword evidence="2" id="KW-1133">Transmembrane helix</keyword>
<feature type="compositionally biased region" description="Low complexity" evidence="1">
    <location>
        <begin position="59"/>
        <end position="74"/>
    </location>
</feature>
<reference evidence="3" key="1">
    <citation type="submission" date="2013-10" db="EMBL/GenBank/DDBJ databases">
        <title>Genomic analysis of the causative agents of coccidiosis in chickens.</title>
        <authorList>
            <person name="Reid A.J."/>
            <person name="Blake D."/>
            <person name="Billington K."/>
            <person name="Browne H."/>
            <person name="Dunn M."/>
            <person name="Hung S."/>
            <person name="Kawahara F."/>
            <person name="Miranda-Saavedra D."/>
            <person name="Mourier T."/>
            <person name="Nagra H."/>
            <person name="Otto T.D."/>
            <person name="Rawlings N."/>
            <person name="Sanchez A."/>
            <person name="Sanders M."/>
            <person name="Subramaniam C."/>
            <person name="Tay Y."/>
            <person name="Dear P."/>
            <person name="Doerig C."/>
            <person name="Gruber A."/>
            <person name="Parkinson J."/>
            <person name="Shirley M."/>
            <person name="Wan K.L."/>
            <person name="Berriman M."/>
            <person name="Tomley F."/>
            <person name="Pain A."/>
        </authorList>
    </citation>
    <scope>NUCLEOTIDE SEQUENCE [LARGE SCALE GENOMIC DNA]</scope>
    <source>
        <strain evidence="3">Houghton</strain>
    </source>
</reference>
<gene>
    <name evidence="3" type="ORF">ETH_00024375</name>
</gene>
<dbReference type="VEuPathDB" id="ToxoDB:ETH_00024375"/>
<dbReference type="EMBL" id="HG674763">
    <property type="protein sequence ID" value="CDJ39907.1"/>
    <property type="molecule type" value="Genomic_DNA"/>
</dbReference>
<protein>
    <submittedName>
        <fullName evidence="3">Uncharacterized protein</fullName>
    </submittedName>
</protein>
<feature type="compositionally biased region" description="Low complexity" evidence="1">
    <location>
        <begin position="297"/>
        <end position="320"/>
    </location>
</feature>
<keyword evidence="4" id="KW-1185">Reference proteome</keyword>
<dbReference type="OrthoDB" id="429628at2759"/>
<feature type="compositionally biased region" description="Polar residues" evidence="1">
    <location>
        <begin position="29"/>
        <end position="44"/>
    </location>
</feature>
<reference evidence="3" key="2">
    <citation type="submission" date="2013-10" db="EMBL/GenBank/DDBJ databases">
        <authorList>
            <person name="Aslett M."/>
        </authorList>
    </citation>
    <scope>NUCLEOTIDE SEQUENCE [LARGE SCALE GENOMIC DNA]</scope>
    <source>
        <strain evidence="3">Houghton</strain>
    </source>
</reference>
<dbReference type="RefSeq" id="XP_013230660.1">
    <property type="nucleotide sequence ID" value="XM_013375206.1"/>
</dbReference>